<dbReference type="Gene3D" id="6.10.340.10">
    <property type="match status" value="1"/>
</dbReference>
<dbReference type="SUPFAM" id="SSF55874">
    <property type="entry name" value="ATPase domain of HSP90 chaperone/DNA topoisomerase II/histidine kinase"/>
    <property type="match status" value="1"/>
</dbReference>
<keyword evidence="13 14" id="KW-0472">Membrane</keyword>
<reference evidence="17 18" key="1">
    <citation type="submission" date="2018-08" db="EMBL/GenBank/DDBJ databases">
        <title>Genomic Encyclopedia of Type Strains, Phase IV (KMG-IV): sequencing the most valuable type-strain genomes for metagenomic binning, comparative biology and taxonomic classification.</title>
        <authorList>
            <person name="Goeker M."/>
        </authorList>
    </citation>
    <scope>NUCLEOTIDE SEQUENCE [LARGE SCALE GENOMIC DNA]</scope>
    <source>
        <strain evidence="17 18">DSM 26022</strain>
    </source>
</reference>
<dbReference type="EMBL" id="QUNR01000003">
    <property type="protein sequence ID" value="REH37697.1"/>
    <property type="molecule type" value="Genomic_DNA"/>
</dbReference>
<dbReference type="SUPFAM" id="SSF158472">
    <property type="entry name" value="HAMP domain-like"/>
    <property type="match status" value="1"/>
</dbReference>
<organism evidence="17 18">
    <name type="scientific">Paraperlucidibaca baekdonensis</name>
    <dbReference type="NCBI Taxonomy" id="748120"/>
    <lineage>
        <taxon>Bacteria</taxon>
        <taxon>Pseudomonadati</taxon>
        <taxon>Pseudomonadota</taxon>
        <taxon>Gammaproteobacteria</taxon>
        <taxon>Moraxellales</taxon>
        <taxon>Moraxellaceae</taxon>
        <taxon>Paraperlucidibaca</taxon>
    </lineage>
</organism>
<keyword evidence="6" id="KW-0808">Transferase</keyword>
<dbReference type="RefSeq" id="WP_116208312.1">
    <property type="nucleotide sequence ID" value="NZ_QUNR01000003.1"/>
</dbReference>
<keyword evidence="18" id="KW-1185">Reference proteome</keyword>
<dbReference type="EC" id="2.7.13.3" evidence="3"/>
<dbReference type="Pfam" id="PF02518">
    <property type="entry name" value="HATPase_c"/>
    <property type="match status" value="1"/>
</dbReference>
<dbReference type="Proteomes" id="UP000256774">
    <property type="component" value="Unassembled WGS sequence"/>
</dbReference>
<dbReference type="Gene3D" id="3.30.565.10">
    <property type="entry name" value="Histidine kinase-like ATPase, C-terminal domain"/>
    <property type="match status" value="1"/>
</dbReference>
<evidence type="ECO:0000259" key="15">
    <source>
        <dbReference type="PROSITE" id="PS50109"/>
    </source>
</evidence>
<evidence type="ECO:0000256" key="6">
    <source>
        <dbReference type="ARBA" id="ARBA00022679"/>
    </source>
</evidence>
<dbReference type="OrthoDB" id="9804645at2"/>
<keyword evidence="5" id="KW-0597">Phosphoprotein</keyword>
<evidence type="ECO:0000256" key="4">
    <source>
        <dbReference type="ARBA" id="ARBA00022475"/>
    </source>
</evidence>
<dbReference type="InterPro" id="IPR050398">
    <property type="entry name" value="HssS/ArlS-like"/>
</dbReference>
<evidence type="ECO:0000256" key="2">
    <source>
        <dbReference type="ARBA" id="ARBA00004651"/>
    </source>
</evidence>
<protein>
    <recommendedName>
        <fullName evidence="3">histidine kinase</fullName>
        <ecNumber evidence="3">2.7.13.3</ecNumber>
    </recommendedName>
</protein>
<feature type="domain" description="HAMP" evidence="16">
    <location>
        <begin position="106"/>
        <end position="161"/>
    </location>
</feature>
<dbReference type="PROSITE" id="PS50109">
    <property type="entry name" value="HIS_KIN"/>
    <property type="match status" value="1"/>
</dbReference>
<name>A0A3E0H2X3_9GAMM</name>
<evidence type="ECO:0000313" key="17">
    <source>
        <dbReference type="EMBL" id="REH37697.1"/>
    </source>
</evidence>
<dbReference type="PANTHER" id="PTHR45528">
    <property type="entry name" value="SENSOR HISTIDINE KINASE CPXA"/>
    <property type="match status" value="1"/>
</dbReference>
<dbReference type="InterPro" id="IPR036890">
    <property type="entry name" value="HATPase_C_sf"/>
</dbReference>
<evidence type="ECO:0000256" key="3">
    <source>
        <dbReference type="ARBA" id="ARBA00012438"/>
    </source>
</evidence>
<keyword evidence="12" id="KW-0902">Two-component regulatory system</keyword>
<comment type="catalytic activity">
    <reaction evidence="1">
        <text>ATP + protein L-histidine = ADP + protein N-phospho-L-histidine.</text>
        <dbReference type="EC" id="2.7.13.3"/>
    </reaction>
</comment>
<evidence type="ECO:0000256" key="1">
    <source>
        <dbReference type="ARBA" id="ARBA00000085"/>
    </source>
</evidence>
<feature type="transmembrane region" description="Helical" evidence="14">
    <location>
        <begin position="87"/>
        <end position="109"/>
    </location>
</feature>
<dbReference type="GO" id="GO:0005524">
    <property type="term" value="F:ATP binding"/>
    <property type="evidence" value="ECO:0007669"/>
    <property type="project" value="UniProtKB-KW"/>
</dbReference>
<dbReference type="CDD" id="cd06225">
    <property type="entry name" value="HAMP"/>
    <property type="match status" value="1"/>
</dbReference>
<dbReference type="SMART" id="SM00387">
    <property type="entry name" value="HATPase_c"/>
    <property type="match status" value="1"/>
</dbReference>
<evidence type="ECO:0000256" key="12">
    <source>
        <dbReference type="ARBA" id="ARBA00023012"/>
    </source>
</evidence>
<dbReference type="PRINTS" id="PR00344">
    <property type="entry name" value="BCTRLSENSOR"/>
</dbReference>
<evidence type="ECO:0000256" key="8">
    <source>
        <dbReference type="ARBA" id="ARBA00022741"/>
    </source>
</evidence>
<evidence type="ECO:0000256" key="9">
    <source>
        <dbReference type="ARBA" id="ARBA00022777"/>
    </source>
</evidence>
<keyword evidence="9 17" id="KW-0418">Kinase</keyword>
<dbReference type="PANTHER" id="PTHR45528:SF1">
    <property type="entry name" value="SENSOR HISTIDINE KINASE CPXA"/>
    <property type="match status" value="1"/>
</dbReference>
<evidence type="ECO:0000256" key="5">
    <source>
        <dbReference type="ARBA" id="ARBA00022553"/>
    </source>
</evidence>
<dbReference type="InterPro" id="IPR005467">
    <property type="entry name" value="His_kinase_dom"/>
</dbReference>
<dbReference type="InterPro" id="IPR003661">
    <property type="entry name" value="HisK_dim/P_dom"/>
</dbReference>
<dbReference type="SMART" id="SM00304">
    <property type="entry name" value="HAMP"/>
    <property type="match status" value="1"/>
</dbReference>
<proteinExistence type="predicted"/>
<keyword evidence="7 14" id="KW-0812">Transmembrane</keyword>
<dbReference type="GO" id="GO:0005886">
    <property type="term" value="C:plasma membrane"/>
    <property type="evidence" value="ECO:0007669"/>
    <property type="project" value="UniProtKB-SubCell"/>
</dbReference>
<evidence type="ECO:0000256" key="7">
    <source>
        <dbReference type="ARBA" id="ARBA00022692"/>
    </source>
</evidence>
<evidence type="ECO:0000256" key="10">
    <source>
        <dbReference type="ARBA" id="ARBA00022840"/>
    </source>
</evidence>
<evidence type="ECO:0000259" key="16">
    <source>
        <dbReference type="PROSITE" id="PS50885"/>
    </source>
</evidence>
<dbReference type="InterPro" id="IPR003594">
    <property type="entry name" value="HATPase_dom"/>
</dbReference>
<comment type="subcellular location">
    <subcellularLocation>
        <location evidence="2">Cell membrane</location>
        <topology evidence="2">Multi-pass membrane protein</topology>
    </subcellularLocation>
</comment>
<dbReference type="Pfam" id="PF00512">
    <property type="entry name" value="HisKA"/>
    <property type="match status" value="1"/>
</dbReference>
<evidence type="ECO:0000256" key="11">
    <source>
        <dbReference type="ARBA" id="ARBA00022989"/>
    </source>
</evidence>
<keyword evidence="4" id="KW-1003">Cell membrane</keyword>
<evidence type="ECO:0000256" key="13">
    <source>
        <dbReference type="ARBA" id="ARBA00023136"/>
    </source>
</evidence>
<dbReference type="InterPro" id="IPR036097">
    <property type="entry name" value="HisK_dim/P_sf"/>
</dbReference>
<dbReference type="Pfam" id="PF00672">
    <property type="entry name" value="HAMP"/>
    <property type="match status" value="1"/>
</dbReference>
<dbReference type="SUPFAM" id="SSF47384">
    <property type="entry name" value="Homodimeric domain of signal transducing histidine kinase"/>
    <property type="match status" value="1"/>
</dbReference>
<keyword evidence="10" id="KW-0067">ATP-binding</keyword>
<accession>A0A3E0H2X3</accession>
<sequence length="382" mass="41907">MGRLFWKLLLGFWLALISASVIVGVAVNHERDRARAEATQALLAANPELFNDGVISPDERRQWRQMRRELRLQAGLKPPQPPGRQPYWLGLIGLLASLAFSAVIAWYLAKPIRHLRHALHQIAHGDLDTRVAAEMDGRRDELADLGVAFDQMATQLQQQIQAQKRLLHDVSHELRSPLARLQMAIGIAQQSPEALQASLRRIGTESERLDTLIGELLTLSRLENPAAVLHRQSTDLSELVASIVDDARYELGTTGTRITFAGPSALTIMLDETLIGRAIENIIRNAVKFGADGSMISVYLSENADAIQLSVRDGGPGLAEADLSRIFEPFYRGESTDKSRQRSGYGLGLAIAQHAVKAHGGSLTADNIKPHGLSVMLTLPKS</sequence>
<evidence type="ECO:0000256" key="14">
    <source>
        <dbReference type="SAM" id="Phobius"/>
    </source>
</evidence>
<comment type="caution">
    <text evidence="17">The sequence shown here is derived from an EMBL/GenBank/DDBJ whole genome shotgun (WGS) entry which is preliminary data.</text>
</comment>
<dbReference type="SMART" id="SM00388">
    <property type="entry name" value="HisKA"/>
    <property type="match status" value="1"/>
</dbReference>
<dbReference type="PROSITE" id="PS50885">
    <property type="entry name" value="HAMP"/>
    <property type="match status" value="1"/>
</dbReference>
<evidence type="ECO:0000313" key="18">
    <source>
        <dbReference type="Proteomes" id="UP000256774"/>
    </source>
</evidence>
<dbReference type="Gene3D" id="1.10.287.130">
    <property type="match status" value="1"/>
</dbReference>
<feature type="domain" description="Histidine kinase" evidence="15">
    <location>
        <begin position="169"/>
        <end position="382"/>
    </location>
</feature>
<keyword evidence="8" id="KW-0547">Nucleotide-binding</keyword>
<gene>
    <name evidence="17" type="ORF">DFR26_1476</name>
</gene>
<dbReference type="InterPro" id="IPR004358">
    <property type="entry name" value="Sig_transdc_His_kin-like_C"/>
</dbReference>
<dbReference type="InterPro" id="IPR003660">
    <property type="entry name" value="HAMP_dom"/>
</dbReference>
<dbReference type="CDD" id="cd00082">
    <property type="entry name" value="HisKA"/>
    <property type="match status" value="1"/>
</dbReference>
<dbReference type="AlphaFoldDB" id="A0A3E0H2X3"/>
<keyword evidence="11 14" id="KW-1133">Transmembrane helix</keyword>
<dbReference type="GO" id="GO:0000155">
    <property type="term" value="F:phosphorelay sensor kinase activity"/>
    <property type="evidence" value="ECO:0007669"/>
    <property type="project" value="InterPro"/>
</dbReference>